<proteinExistence type="predicted"/>
<dbReference type="eggNOG" id="ENOG502ZY5N">
    <property type="taxonomic scope" value="Bacteria"/>
</dbReference>
<dbReference type="AlphaFoldDB" id="A0A085ZKW9"/>
<evidence type="ECO:0000313" key="3">
    <source>
        <dbReference type="Proteomes" id="UP000028715"/>
    </source>
</evidence>
<evidence type="ECO:0000256" key="1">
    <source>
        <dbReference type="SAM" id="Phobius"/>
    </source>
</evidence>
<feature type="transmembrane region" description="Helical" evidence="1">
    <location>
        <begin position="73"/>
        <end position="97"/>
    </location>
</feature>
<dbReference type="EMBL" id="JPRL01000001">
    <property type="protein sequence ID" value="KFF05083.1"/>
    <property type="molecule type" value="Genomic_DNA"/>
</dbReference>
<keyword evidence="3" id="KW-1185">Reference proteome</keyword>
<reference evidence="2 3" key="1">
    <citation type="submission" date="2014-07" db="EMBL/GenBank/DDBJ databases">
        <title>Genome of Flavobacterium reichenbachii LMG 25512.</title>
        <authorList>
            <person name="Stropko S.J."/>
            <person name="Pipes S.E."/>
            <person name="Newman J.D."/>
        </authorList>
    </citation>
    <scope>NUCLEOTIDE SEQUENCE [LARGE SCALE GENOMIC DNA]</scope>
    <source>
        <strain evidence="2 3">LMG 25512</strain>
    </source>
</reference>
<protein>
    <submittedName>
        <fullName evidence="2">Uncharacterized protein</fullName>
    </submittedName>
</protein>
<dbReference type="STRING" id="362418.IW19_05870"/>
<name>A0A085ZKW9_9FLAO</name>
<accession>A0A085ZKW9</accession>
<feature type="transmembrane region" description="Helical" evidence="1">
    <location>
        <begin position="31"/>
        <end position="52"/>
    </location>
</feature>
<organism evidence="2 3">
    <name type="scientific">Flavobacterium reichenbachii</name>
    <dbReference type="NCBI Taxonomy" id="362418"/>
    <lineage>
        <taxon>Bacteria</taxon>
        <taxon>Pseudomonadati</taxon>
        <taxon>Bacteroidota</taxon>
        <taxon>Flavobacteriia</taxon>
        <taxon>Flavobacteriales</taxon>
        <taxon>Flavobacteriaceae</taxon>
        <taxon>Flavobacterium</taxon>
    </lineage>
</organism>
<sequence>MYQIIFILLFTLPLIFQILFGWKSINDRIKLSFTTVCSISLFSQFIFSFTALKLLSYKMRSGANGEIHCGMPLLGLIFFEIFIAIIILLIILIQYLIRRHYNRKKLNK</sequence>
<keyword evidence="1" id="KW-1133">Transmembrane helix</keyword>
<dbReference type="Proteomes" id="UP000028715">
    <property type="component" value="Unassembled WGS sequence"/>
</dbReference>
<keyword evidence="1" id="KW-0812">Transmembrane</keyword>
<keyword evidence="1" id="KW-0472">Membrane</keyword>
<gene>
    <name evidence="2" type="ORF">IW19_05870</name>
</gene>
<evidence type="ECO:0000313" key="2">
    <source>
        <dbReference type="EMBL" id="KFF05083.1"/>
    </source>
</evidence>
<comment type="caution">
    <text evidence="2">The sequence shown here is derived from an EMBL/GenBank/DDBJ whole genome shotgun (WGS) entry which is preliminary data.</text>
</comment>